<feature type="transmembrane region" description="Helical" evidence="7">
    <location>
        <begin position="242"/>
        <end position="264"/>
    </location>
</feature>
<dbReference type="RefSeq" id="WP_132419487.1">
    <property type="nucleotide sequence ID" value="NZ_SKFG01000021.1"/>
</dbReference>
<dbReference type="GO" id="GO:0005886">
    <property type="term" value="C:plasma membrane"/>
    <property type="evidence" value="ECO:0007669"/>
    <property type="project" value="UniProtKB-SubCell"/>
</dbReference>
<gene>
    <name evidence="9" type="ORF">E0485_18195</name>
</gene>
<dbReference type="Gene3D" id="1.10.3720.10">
    <property type="entry name" value="MetI-like"/>
    <property type="match status" value="1"/>
</dbReference>
<dbReference type="GO" id="GO:0055085">
    <property type="term" value="P:transmembrane transport"/>
    <property type="evidence" value="ECO:0007669"/>
    <property type="project" value="InterPro"/>
</dbReference>
<dbReference type="PROSITE" id="PS50928">
    <property type="entry name" value="ABC_TM1"/>
    <property type="match status" value="1"/>
</dbReference>
<comment type="caution">
    <text evidence="9">The sequence shown here is derived from an EMBL/GenBank/DDBJ whole genome shotgun (WGS) entry which is preliminary data.</text>
</comment>
<sequence>MSNATLDHLVSTNTPRKPILHKTKNADRSKRNLFILTFLLPTFIFYCVFTIYPLLRGLYVSFFDWSGSAETMSFIGLDNYKEMLADPIIGTAIMNDYFLVVTKVIGIVAIATLFAVAITRLKVKGSSFFRFAFFIPNIISVAVIAVLWRAVYHPELGFLNNIINLFRSDDNLIRKVWLGDVDSAMWSLVWPSIWAGIGFYMILLIAAILSIPGEIYEQSEIDGVSKWKQFTRITLPLIWEQVKVSIIHITITTLNGSFVMVWIMTEGGPDNRTQVMGSYLYQMGFRQFHMGYAAAIGVLILITSLLTTAILSRLLRKETYEL</sequence>
<feature type="domain" description="ABC transmembrane type-1" evidence="8">
    <location>
        <begin position="93"/>
        <end position="311"/>
    </location>
</feature>
<proteinExistence type="inferred from homology"/>
<evidence type="ECO:0000256" key="4">
    <source>
        <dbReference type="ARBA" id="ARBA00022692"/>
    </source>
</evidence>
<feature type="transmembrane region" description="Helical" evidence="7">
    <location>
        <begin position="131"/>
        <end position="151"/>
    </location>
</feature>
<dbReference type="Proteomes" id="UP000295418">
    <property type="component" value="Unassembled WGS sequence"/>
</dbReference>
<keyword evidence="10" id="KW-1185">Reference proteome</keyword>
<evidence type="ECO:0000256" key="6">
    <source>
        <dbReference type="ARBA" id="ARBA00023136"/>
    </source>
</evidence>
<dbReference type="OrthoDB" id="152280at2"/>
<comment type="subcellular location">
    <subcellularLocation>
        <location evidence="1 7">Cell membrane</location>
        <topology evidence="1 7">Multi-pass membrane protein</topology>
    </subcellularLocation>
</comment>
<name>A0A4R4E713_9BACL</name>
<dbReference type="AlphaFoldDB" id="A0A4R4E713"/>
<dbReference type="InterPro" id="IPR000515">
    <property type="entry name" value="MetI-like"/>
</dbReference>
<evidence type="ECO:0000256" key="7">
    <source>
        <dbReference type="RuleBase" id="RU363032"/>
    </source>
</evidence>
<dbReference type="PANTHER" id="PTHR30193:SF41">
    <property type="entry name" value="DIACETYLCHITOBIOSE UPTAKE SYSTEM PERMEASE PROTEIN NGCF"/>
    <property type="match status" value="1"/>
</dbReference>
<dbReference type="EMBL" id="SKFG01000021">
    <property type="protein sequence ID" value="TCZ75319.1"/>
    <property type="molecule type" value="Genomic_DNA"/>
</dbReference>
<evidence type="ECO:0000313" key="9">
    <source>
        <dbReference type="EMBL" id="TCZ75319.1"/>
    </source>
</evidence>
<keyword evidence="3" id="KW-1003">Cell membrane</keyword>
<dbReference type="Pfam" id="PF00528">
    <property type="entry name" value="BPD_transp_1"/>
    <property type="match status" value="1"/>
</dbReference>
<evidence type="ECO:0000256" key="1">
    <source>
        <dbReference type="ARBA" id="ARBA00004651"/>
    </source>
</evidence>
<comment type="similarity">
    <text evidence="7">Belongs to the binding-protein-dependent transport system permease family.</text>
</comment>
<dbReference type="PANTHER" id="PTHR30193">
    <property type="entry name" value="ABC TRANSPORTER PERMEASE PROTEIN"/>
    <property type="match status" value="1"/>
</dbReference>
<accession>A0A4R4E713</accession>
<organism evidence="9 10">
    <name type="scientific">Paenibacillus albiflavus</name>
    <dbReference type="NCBI Taxonomy" id="2545760"/>
    <lineage>
        <taxon>Bacteria</taxon>
        <taxon>Bacillati</taxon>
        <taxon>Bacillota</taxon>
        <taxon>Bacilli</taxon>
        <taxon>Bacillales</taxon>
        <taxon>Paenibacillaceae</taxon>
        <taxon>Paenibacillus</taxon>
    </lineage>
</organism>
<dbReference type="SUPFAM" id="SSF161098">
    <property type="entry name" value="MetI-like"/>
    <property type="match status" value="1"/>
</dbReference>
<feature type="transmembrane region" description="Helical" evidence="7">
    <location>
        <begin position="97"/>
        <end position="119"/>
    </location>
</feature>
<dbReference type="InterPro" id="IPR035906">
    <property type="entry name" value="MetI-like_sf"/>
</dbReference>
<feature type="transmembrane region" description="Helical" evidence="7">
    <location>
        <begin position="188"/>
        <end position="209"/>
    </location>
</feature>
<evidence type="ECO:0000313" key="10">
    <source>
        <dbReference type="Proteomes" id="UP000295418"/>
    </source>
</evidence>
<reference evidence="9 10" key="1">
    <citation type="submission" date="2019-03" db="EMBL/GenBank/DDBJ databases">
        <authorList>
            <person name="Kim M.K.M."/>
        </authorList>
    </citation>
    <scope>NUCLEOTIDE SEQUENCE [LARGE SCALE GENOMIC DNA]</scope>
    <source>
        <strain evidence="9 10">18JY21-1</strain>
    </source>
</reference>
<evidence type="ECO:0000256" key="3">
    <source>
        <dbReference type="ARBA" id="ARBA00022475"/>
    </source>
</evidence>
<feature type="transmembrane region" description="Helical" evidence="7">
    <location>
        <begin position="290"/>
        <end position="311"/>
    </location>
</feature>
<evidence type="ECO:0000256" key="2">
    <source>
        <dbReference type="ARBA" id="ARBA00022448"/>
    </source>
</evidence>
<protein>
    <submittedName>
        <fullName evidence="9">Sugar ABC transporter permease</fullName>
    </submittedName>
</protein>
<keyword evidence="6 7" id="KW-0472">Membrane</keyword>
<evidence type="ECO:0000256" key="5">
    <source>
        <dbReference type="ARBA" id="ARBA00022989"/>
    </source>
</evidence>
<dbReference type="CDD" id="cd06261">
    <property type="entry name" value="TM_PBP2"/>
    <property type="match status" value="1"/>
</dbReference>
<keyword evidence="2 7" id="KW-0813">Transport</keyword>
<evidence type="ECO:0000259" key="8">
    <source>
        <dbReference type="PROSITE" id="PS50928"/>
    </source>
</evidence>
<keyword evidence="4 7" id="KW-0812">Transmembrane</keyword>
<feature type="transmembrane region" description="Helical" evidence="7">
    <location>
        <begin position="33"/>
        <end position="55"/>
    </location>
</feature>
<dbReference type="InterPro" id="IPR051393">
    <property type="entry name" value="ABC_transporter_permease"/>
</dbReference>
<keyword evidence="5 7" id="KW-1133">Transmembrane helix</keyword>